<keyword evidence="2" id="KW-1185">Reference proteome</keyword>
<name>A0A2A3E4X1_APICC</name>
<dbReference type="Proteomes" id="UP000242457">
    <property type="component" value="Unassembled WGS sequence"/>
</dbReference>
<protein>
    <submittedName>
        <fullName evidence="1">Uncharacterized protein</fullName>
    </submittedName>
</protein>
<evidence type="ECO:0000313" key="2">
    <source>
        <dbReference type="Proteomes" id="UP000242457"/>
    </source>
</evidence>
<organism evidence="1 2">
    <name type="scientific">Apis cerana cerana</name>
    <name type="common">Oriental honeybee</name>
    <dbReference type="NCBI Taxonomy" id="94128"/>
    <lineage>
        <taxon>Eukaryota</taxon>
        <taxon>Metazoa</taxon>
        <taxon>Ecdysozoa</taxon>
        <taxon>Arthropoda</taxon>
        <taxon>Hexapoda</taxon>
        <taxon>Insecta</taxon>
        <taxon>Pterygota</taxon>
        <taxon>Neoptera</taxon>
        <taxon>Endopterygota</taxon>
        <taxon>Hymenoptera</taxon>
        <taxon>Apocrita</taxon>
        <taxon>Aculeata</taxon>
        <taxon>Apoidea</taxon>
        <taxon>Anthophila</taxon>
        <taxon>Apidae</taxon>
        <taxon>Apis</taxon>
    </lineage>
</organism>
<dbReference type="AlphaFoldDB" id="A0A2A3E4X1"/>
<proteinExistence type="predicted"/>
<reference evidence="1 2" key="1">
    <citation type="submission" date="2014-07" db="EMBL/GenBank/DDBJ databases">
        <title>Genomic and transcriptomic analysis on Apis cerana provide comprehensive insights into honey bee biology.</title>
        <authorList>
            <person name="Diao Q."/>
            <person name="Sun L."/>
            <person name="Zheng H."/>
            <person name="Zheng H."/>
            <person name="Xu S."/>
            <person name="Wang S."/>
            <person name="Zeng Z."/>
            <person name="Hu F."/>
            <person name="Su S."/>
            <person name="Wu J."/>
        </authorList>
    </citation>
    <scope>NUCLEOTIDE SEQUENCE [LARGE SCALE GENOMIC DNA]</scope>
    <source>
        <tissue evidence="1">Pupae without intestine</tissue>
    </source>
</reference>
<accession>A0A2A3E4X1</accession>
<gene>
    <name evidence="1" type="ORF">APICC_09976</name>
</gene>
<evidence type="ECO:0000313" key="1">
    <source>
        <dbReference type="EMBL" id="PBC26332.1"/>
    </source>
</evidence>
<sequence length="38" mass="4358">MYGISDEPLVCRLDVEIAAMFLERQIVLGTHLRSTHRS</sequence>
<dbReference type="EMBL" id="KZ288393">
    <property type="protein sequence ID" value="PBC26332.1"/>
    <property type="molecule type" value="Genomic_DNA"/>
</dbReference>